<dbReference type="RefSeq" id="WP_159553533.1">
    <property type="nucleotide sequence ID" value="NZ_CP035042.1"/>
</dbReference>
<protein>
    <submittedName>
        <fullName evidence="1">Uncharacterized protein</fullName>
    </submittedName>
</protein>
<accession>A0A6I6SSZ5</accession>
<organism evidence="1 2">
    <name type="scientific">Billgrantia tianxiuensis</name>
    <dbReference type="NCBI Taxonomy" id="2497861"/>
    <lineage>
        <taxon>Bacteria</taxon>
        <taxon>Pseudomonadati</taxon>
        <taxon>Pseudomonadota</taxon>
        <taxon>Gammaproteobacteria</taxon>
        <taxon>Oceanospirillales</taxon>
        <taxon>Halomonadaceae</taxon>
        <taxon>Billgrantia</taxon>
    </lineage>
</organism>
<proteinExistence type="predicted"/>
<dbReference type="EMBL" id="CP035042">
    <property type="protein sequence ID" value="QHC50867.1"/>
    <property type="molecule type" value="Genomic_DNA"/>
</dbReference>
<dbReference type="Pfam" id="PF20242">
    <property type="entry name" value="Emfourin"/>
    <property type="match status" value="1"/>
</dbReference>
<gene>
    <name evidence="1" type="ORF">EKK97_16545</name>
</gene>
<dbReference type="OrthoDB" id="8658956at2"/>
<name>A0A6I6SSZ5_9GAMM</name>
<sequence length="113" mass="12411">MSQPPHLTPDNVVRLRREGGLAHFPGLARPRCIDCARCSEAQRDELWRLLSYAEASAGQGGAPGADRRRFCLRVEDASGASIWSVTVAEEVVPPGLLEWWRRADIQAENGGES</sequence>
<reference evidence="1 2" key="1">
    <citation type="submission" date="2019-01" db="EMBL/GenBank/DDBJ databases">
        <title>Complete genome of a denitifying bacterium Halomons sp. BC-M4-5.</title>
        <authorList>
            <person name="Wang L."/>
            <person name="Shao Z."/>
        </authorList>
    </citation>
    <scope>NUCLEOTIDE SEQUENCE [LARGE SCALE GENOMIC DNA]</scope>
    <source>
        <strain evidence="1 2">BC-M4-5</strain>
    </source>
</reference>
<evidence type="ECO:0000313" key="2">
    <source>
        <dbReference type="Proteomes" id="UP000464013"/>
    </source>
</evidence>
<dbReference type="InterPro" id="IPR049457">
    <property type="entry name" value="Emfourin"/>
</dbReference>
<evidence type="ECO:0000313" key="1">
    <source>
        <dbReference type="EMBL" id="QHC50867.1"/>
    </source>
</evidence>
<dbReference type="AlphaFoldDB" id="A0A6I6SSZ5"/>
<dbReference type="KEGG" id="htx:EKK97_16545"/>
<dbReference type="Proteomes" id="UP000464013">
    <property type="component" value="Chromosome"/>
</dbReference>
<keyword evidence="2" id="KW-1185">Reference proteome</keyword>